<dbReference type="Proteomes" id="UP000054279">
    <property type="component" value="Unassembled WGS sequence"/>
</dbReference>
<evidence type="ECO:0000313" key="2">
    <source>
        <dbReference type="Proteomes" id="UP000054279"/>
    </source>
</evidence>
<dbReference type="AlphaFoldDB" id="A0A0C9UAT6"/>
<evidence type="ECO:0000313" key="1">
    <source>
        <dbReference type="EMBL" id="KIJ40263.1"/>
    </source>
</evidence>
<dbReference type="HOGENOM" id="CLU_1435278_0_0_1"/>
<organism evidence="1 2">
    <name type="scientific">Sphaerobolus stellatus (strain SS14)</name>
    <dbReference type="NCBI Taxonomy" id="990650"/>
    <lineage>
        <taxon>Eukaryota</taxon>
        <taxon>Fungi</taxon>
        <taxon>Dikarya</taxon>
        <taxon>Basidiomycota</taxon>
        <taxon>Agaricomycotina</taxon>
        <taxon>Agaricomycetes</taxon>
        <taxon>Phallomycetidae</taxon>
        <taxon>Geastrales</taxon>
        <taxon>Sphaerobolaceae</taxon>
        <taxon>Sphaerobolus</taxon>
    </lineage>
</organism>
<accession>A0A0C9UAT6</accession>
<gene>
    <name evidence="1" type="ORF">M422DRAFT_68572</name>
</gene>
<reference evidence="1 2" key="1">
    <citation type="submission" date="2014-06" db="EMBL/GenBank/DDBJ databases">
        <title>Evolutionary Origins and Diversification of the Mycorrhizal Mutualists.</title>
        <authorList>
            <consortium name="DOE Joint Genome Institute"/>
            <consortium name="Mycorrhizal Genomics Consortium"/>
            <person name="Kohler A."/>
            <person name="Kuo A."/>
            <person name="Nagy L.G."/>
            <person name="Floudas D."/>
            <person name="Copeland A."/>
            <person name="Barry K.W."/>
            <person name="Cichocki N."/>
            <person name="Veneault-Fourrey C."/>
            <person name="LaButti K."/>
            <person name="Lindquist E.A."/>
            <person name="Lipzen A."/>
            <person name="Lundell T."/>
            <person name="Morin E."/>
            <person name="Murat C."/>
            <person name="Riley R."/>
            <person name="Ohm R."/>
            <person name="Sun H."/>
            <person name="Tunlid A."/>
            <person name="Henrissat B."/>
            <person name="Grigoriev I.V."/>
            <person name="Hibbett D.S."/>
            <person name="Martin F."/>
        </authorList>
    </citation>
    <scope>NUCLEOTIDE SEQUENCE [LARGE SCALE GENOMIC DNA]</scope>
    <source>
        <strain evidence="1 2">SS14</strain>
    </source>
</reference>
<name>A0A0C9UAT6_SPHS4</name>
<protein>
    <submittedName>
        <fullName evidence="1">Uncharacterized protein</fullName>
    </submittedName>
</protein>
<keyword evidence="2" id="KW-1185">Reference proteome</keyword>
<sequence length="191" mass="21525">MAQLSYILDIPRDLPTTITITQRSERKRLLDELQPSLQYSAKLKSPSLLESSTPLAKLPTAVDPFSGFTLHRAPVLRFGVPISVDQLNRLMLASGWPAEKIPKGSDSTSDADYTATIWLSKQIGWDVSLRNGWGSKPDGLLIEMYNNYTPKEKYAPDTVVQALKEIINTEADAQWYLDMGKSDWDWPLDRL</sequence>
<proteinExistence type="predicted"/>
<dbReference type="EMBL" id="KN837145">
    <property type="protein sequence ID" value="KIJ40263.1"/>
    <property type="molecule type" value="Genomic_DNA"/>
</dbReference>